<evidence type="ECO:0000313" key="4">
    <source>
        <dbReference type="EMBL" id="MDQ7909359.1"/>
    </source>
</evidence>
<dbReference type="GO" id="GO:0016491">
    <property type="term" value="F:oxidoreductase activity"/>
    <property type="evidence" value="ECO:0007669"/>
    <property type="project" value="UniProtKB-KW"/>
</dbReference>
<evidence type="ECO:0000259" key="3">
    <source>
        <dbReference type="SMART" id="SM00829"/>
    </source>
</evidence>
<proteinExistence type="predicted"/>
<keyword evidence="5" id="KW-1185">Reference proteome</keyword>
<protein>
    <submittedName>
        <fullName evidence="4">NADP-dependent oxidoreductase</fullName>
        <ecNumber evidence="4">1.-.-.-</ecNumber>
    </submittedName>
</protein>
<dbReference type="SUPFAM" id="SSF50129">
    <property type="entry name" value="GroES-like"/>
    <property type="match status" value="1"/>
</dbReference>
<dbReference type="CDD" id="cd05289">
    <property type="entry name" value="MDR_like_2"/>
    <property type="match status" value="1"/>
</dbReference>
<reference evidence="4 5" key="1">
    <citation type="submission" date="2023-08" db="EMBL/GenBank/DDBJ databases">
        <title>Phytohabitans sansha sp. nov., isolated from marine sediment.</title>
        <authorList>
            <person name="Zhao Y."/>
            <person name="Yi K."/>
        </authorList>
    </citation>
    <scope>NUCLEOTIDE SEQUENCE [LARGE SCALE GENOMIC DNA]</scope>
    <source>
        <strain evidence="4 5">ZYX-F-186</strain>
    </source>
</reference>
<dbReference type="EMBL" id="JAVHUY010000040">
    <property type="protein sequence ID" value="MDQ7909359.1"/>
    <property type="molecule type" value="Genomic_DNA"/>
</dbReference>
<dbReference type="Gene3D" id="3.90.180.10">
    <property type="entry name" value="Medium-chain alcohol dehydrogenases, catalytic domain"/>
    <property type="match status" value="1"/>
</dbReference>
<sequence length="311" mass="32083">MRAVRFDAFGGPEVLRVVELPEPHPGPGEVRIRVRAATVNPTDLLTRSGIRGKVTRGVRLPYTLGMEAAGEVDEVGDGVELAVGDRVMALTLPFGPHGGAYAEHVVVPRPQVVAVPAGMPAVEAATIPMNGLTAVLAVEALPATAGAWVGVTGAAGCVGGYAVQLAVAAGLRVVADAAPADEALVRSLGAHAVVERGDGVSTRFRAVAPGGLAGLVDASTQQGRLVPALADRGTLILLRAWDSAPGRDIRSRFVTVVEALDRPELLVRLRDLAERGVLTPRVATTLPAERAPEAHRLVAGGGVRGRVVLTF</sequence>
<dbReference type="SMART" id="SM00829">
    <property type="entry name" value="PKS_ER"/>
    <property type="match status" value="1"/>
</dbReference>
<evidence type="ECO:0000256" key="1">
    <source>
        <dbReference type="ARBA" id="ARBA00022857"/>
    </source>
</evidence>
<name>A0ABU0ZQP8_9ACTN</name>
<dbReference type="SUPFAM" id="SSF51735">
    <property type="entry name" value="NAD(P)-binding Rossmann-fold domains"/>
    <property type="match status" value="1"/>
</dbReference>
<dbReference type="PANTHER" id="PTHR48106">
    <property type="entry name" value="QUINONE OXIDOREDUCTASE PIG3-RELATED"/>
    <property type="match status" value="1"/>
</dbReference>
<evidence type="ECO:0000256" key="2">
    <source>
        <dbReference type="ARBA" id="ARBA00023002"/>
    </source>
</evidence>
<organism evidence="4 5">
    <name type="scientific">Phytohabitans maris</name>
    <dbReference type="NCBI Taxonomy" id="3071409"/>
    <lineage>
        <taxon>Bacteria</taxon>
        <taxon>Bacillati</taxon>
        <taxon>Actinomycetota</taxon>
        <taxon>Actinomycetes</taxon>
        <taxon>Micromonosporales</taxon>
        <taxon>Micromonosporaceae</taxon>
    </lineage>
</organism>
<dbReference type="Pfam" id="PF13602">
    <property type="entry name" value="ADH_zinc_N_2"/>
    <property type="match status" value="1"/>
</dbReference>
<feature type="domain" description="Enoyl reductase (ER)" evidence="3">
    <location>
        <begin position="10"/>
        <end position="309"/>
    </location>
</feature>
<dbReference type="RefSeq" id="WP_308716615.1">
    <property type="nucleotide sequence ID" value="NZ_JAVHUY010000040.1"/>
</dbReference>
<dbReference type="Gene3D" id="3.40.50.720">
    <property type="entry name" value="NAD(P)-binding Rossmann-like Domain"/>
    <property type="match status" value="1"/>
</dbReference>
<dbReference type="InterPro" id="IPR013154">
    <property type="entry name" value="ADH-like_N"/>
</dbReference>
<dbReference type="Pfam" id="PF08240">
    <property type="entry name" value="ADH_N"/>
    <property type="match status" value="1"/>
</dbReference>
<keyword evidence="2 4" id="KW-0560">Oxidoreductase</keyword>
<dbReference type="EC" id="1.-.-.-" evidence="4"/>
<comment type="caution">
    <text evidence="4">The sequence shown here is derived from an EMBL/GenBank/DDBJ whole genome shotgun (WGS) entry which is preliminary data.</text>
</comment>
<dbReference type="InterPro" id="IPR036291">
    <property type="entry name" value="NAD(P)-bd_dom_sf"/>
</dbReference>
<evidence type="ECO:0000313" key="5">
    <source>
        <dbReference type="Proteomes" id="UP001230908"/>
    </source>
</evidence>
<dbReference type="InterPro" id="IPR011032">
    <property type="entry name" value="GroES-like_sf"/>
</dbReference>
<dbReference type="Proteomes" id="UP001230908">
    <property type="component" value="Unassembled WGS sequence"/>
</dbReference>
<gene>
    <name evidence="4" type="ORF">RB614_33040</name>
</gene>
<keyword evidence="1" id="KW-0521">NADP</keyword>
<accession>A0ABU0ZQP8</accession>
<dbReference type="InterPro" id="IPR020843">
    <property type="entry name" value="ER"/>
</dbReference>